<feature type="domain" description="Methyltransferase" evidence="1">
    <location>
        <begin position="190"/>
        <end position="241"/>
    </location>
</feature>
<keyword evidence="3" id="KW-1185">Reference proteome</keyword>
<dbReference type="RefSeq" id="XP_001416046.1">
    <property type="nucleotide sequence ID" value="XM_001416009.1"/>
</dbReference>
<dbReference type="SUPFAM" id="SSF53335">
    <property type="entry name" value="S-adenosyl-L-methionine-dependent methyltransferases"/>
    <property type="match status" value="1"/>
</dbReference>
<dbReference type="Gramene" id="ABO94338">
    <property type="protein sequence ID" value="ABO94338"/>
    <property type="gene ID" value="OSTLU_29824"/>
</dbReference>
<gene>
    <name evidence="2" type="ORF">OSTLU_29824</name>
</gene>
<dbReference type="Proteomes" id="UP000001568">
    <property type="component" value="Chromosome 2"/>
</dbReference>
<dbReference type="InterPro" id="IPR029063">
    <property type="entry name" value="SAM-dependent_MTases_sf"/>
</dbReference>
<dbReference type="OrthoDB" id="498449at2759"/>
<accession>A4RTM1</accession>
<dbReference type="SUPFAM" id="SSF52821">
    <property type="entry name" value="Rhodanese/Cell cycle control phosphatase"/>
    <property type="match status" value="1"/>
</dbReference>
<evidence type="ECO:0000313" key="2">
    <source>
        <dbReference type="EMBL" id="ABO94338.1"/>
    </source>
</evidence>
<dbReference type="InterPro" id="IPR041698">
    <property type="entry name" value="Methyltransf_25"/>
</dbReference>
<evidence type="ECO:0000259" key="1">
    <source>
        <dbReference type="Pfam" id="PF13649"/>
    </source>
</evidence>
<dbReference type="Gene3D" id="3.40.50.150">
    <property type="entry name" value="Vaccinia Virus protein VP39"/>
    <property type="match status" value="1"/>
</dbReference>
<dbReference type="OMA" id="WFQLPAK"/>
<dbReference type="HOGENOM" id="CLU_774753_0_0_1"/>
<organism evidence="2 3">
    <name type="scientific">Ostreococcus lucimarinus (strain CCE9901)</name>
    <dbReference type="NCBI Taxonomy" id="436017"/>
    <lineage>
        <taxon>Eukaryota</taxon>
        <taxon>Viridiplantae</taxon>
        <taxon>Chlorophyta</taxon>
        <taxon>Mamiellophyceae</taxon>
        <taxon>Mamiellales</taxon>
        <taxon>Bathycoccaceae</taxon>
        <taxon>Ostreococcus</taxon>
    </lineage>
</organism>
<dbReference type="KEGG" id="olu:OSTLU_29824"/>
<dbReference type="Pfam" id="PF13649">
    <property type="entry name" value="Methyltransf_25"/>
    <property type="match status" value="1"/>
</dbReference>
<reference evidence="2 3" key="1">
    <citation type="journal article" date="2007" name="Proc. Natl. Acad. Sci. U.S.A.">
        <title>The tiny eukaryote Ostreococcus provides genomic insights into the paradox of plankton speciation.</title>
        <authorList>
            <person name="Palenik B."/>
            <person name="Grimwood J."/>
            <person name="Aerts A."/>
            <person name="Rouze P."/>
            <person name="Salamov A."/>
            <person name="Putnam N."/>
            <person name="Dupont C."/>
            <person name="Jorgensen R."/>
            <person name="Derelle E."/>
            <person name="Rombauts S."/>
            <person name="Zhou K."/>
            <person name="Otillar R."/>
            <person name="Merchant S.S."/>
            <person name="Podell S."/>
            <person name="Gaasterland T."/>
            <person name="Napoli C."/>
            <person name="Gendler K."/>
            <person name="Manuell A."/>
            <person name="Tai V."/>
            <person name="Vallon O."/>
            <person name="Piganeau G."/>
            <person name="Jancek S."/>
            <person name="Heijde M."/>
            <person name="Jabbari K."/>
            <person name="Bowler C."/>
            <person name="Lohr M."/>
            <person name="Robbens S."/>
            <person name="Werner G."/>
            <person name="Dubchak I."/>
            <person name="Pazour G.J."/>
            <person name="Ren Q."/>
            <person name="Paulsen I."/>
            <person name="Delwiche C."/>
            <person name="Schmutz J."/>
            <person name="Rokhsar D."/>
            <person name="Van de Peer Y."/>
            <person name="Moreau H."/>
            <person name="Grigoriev I.V."/>
        </authorList>
    </citation>
    <scope>NUCLEOTIDE SEQUENCE [LARGE SCALE GENOMIC DNA]</scope>
    <source>
        <strain evidence="2 3">CCE9901</strain>
    </source>
</reference>
<dbReference type="AlphaFoldDB" id="A4RTM1"/>
<proteinExistence type="predicted"/>
<name>A4RTM1_OSTLU</name>
<evidence type="ECO:0000313" key="3">
    <source>
        <dbReference type="Proteomes" id="UP000001568"/>
    </source>
</evidence>
<sequence length="358" mass="40129">MTGHTDAVVERNFNRWLERVQDNPVRFLSRAENDEGSGVSRAFFLDVRDAQHFASTRLRWSSNVPLRALDEGAAYLIPPRTARFALICDADANVDEAAKKFESDFKGVAWSLEAAFAGTPAFFDACAAIDESDATESKYNGLFEVVRGGGTPAPRDRLRLWQPSPELARWLPSVERKMDAFKDGRRPTCLDVGSGAGRDAVWVASRGWNVVAIDNDKRGLDRCRSLAERHGVEASVRTLDLDLNKRASEETLATIDKILALESWSPVLAVYAVRYLHKPFVRDLPRMLPNRSAVLWFHFMRGCERTSVGRPTKDRDLLEPNELRDVFALWDVIIDDVVELPDGRPVSSFAVVRGAKEV</sequence>
<dbReference type="GeneID" id="5000387"/>
<dbReference type="EMBL" id="CP000582">
    <property type="protein sequence ID" value="ABO94338.1"/>
    <property type="molecule type" value="Genomic_DNA"/>
</dbReference>
<dbReference type="InterPro" id="IPR036873">
    <property type="entry name" value="Rhodanese-like_dom_sf"/>
</dbReference>
<protein>
    <recommendedName>
        <fullName evidence="1">Methyltransferase domain-containing protein</fullName>
    </recommendedName>
</protein>